<dbReference type="EMBL" id="KL498454">
    <property type="protein sequence ID" value="KFO13721.1"/>
    <property type="molecule type" value="Genomic_DNA"/>
</dbReference>
<protein>
    <submittedName>
        <fullName evidence="1">Uncharacterized protein</fullName>
    </submittedName>
</protein>
<reference evidence="1 2" key="1">
    <citation type="submission" date="2014-04" db="EMBL/GenBank/DDBJ databases">
        <title>Genome evolution of avian class.</title>
        <authorList>
            <person name="Zhang G."/>
            <person name="Li C."/>
        </authorList>
    </citation>
    <scope>NUCLEOTIDE SEQUENCE [LARGE SCALE GENOMIC DNA]</scope>
    <source>
        <strain evidence="1">BGI_N312</strain>
    </source>
</reference>
<keyword evidence="2" id="KW-1185">Reference proteome</keyword>
<name>A0A087VM79_BALRE</name>
<sequence>MPACNQGKSRRALADVVPFHFYLPVWQNGLVFCYFMTQSACGYSKQCAEIVFSSDKNSSSSSVSSRAFVKDSDTLQHGQMARDKANGQAWYGWVHVCQTTIAMGSSDRLTCYSLNK</sequence>
<dbReference type="Proteomes" id="UP000053309">
    <property type="component" value="Unassembled WGS sequence"/>
</dbReference>
<organism evidence="1 2">
    <name type="scientific">Balearica regulorum gibbericeps</name>
    <name type="common">East African grey crowned-crane</name>
    <dbReference type="NCBI Taxonomy" id="100784"/>
    <lineage>
        <taxon>Eukaryota</taxon>
        <taxon>Metazoa</taxon>
        <taxon>Chordata</taxon>
        <taxon>Craniata</taxon>
        <taxon>Vertebrata</taxon>
        <taxon>Euteleostomi</taxon>
        <taxon>Archelosauria</taxon>
        <taxon>Archosauria</taxon>
        <taxon>Dinosauria</taxon>
        <taxon>Saurischia</taxon>
        <taxon>Theropoda</taxon>
        <taxon>Coelurosauria</taxon>
        <taxon>Aves</taxon>
        <taxon>Neognathae</taxon>
        <taxon>Neoaves</taxon>
        <taxon>Gruiformes</taxon>
        <taxon>Gruidae</taxon>
        <taxon>Balearica</taxon>
    </lineage>
</organism>
<proteinExistence type="predicted"/>
<evidence type="ECO:0000313" key="2">
    <source>
        <dbReference type="Proteomes" id="UP000053309"/>
    </source>
</evidence>
<evidence type="ECO:0000313" key="1">
    <source>
        <dbReference type="EMBL" id="KFO13721.1"/>
    </source>
</evidence>
<dbReference type="AlphaFoldDB" id="A0A087VM79"/>
<feature type="non-terminal residue" evidence="1">
    <location>
        <position position="116"/>
    </location>
</feature>
<gene>
    <name evidence="1" type="ORF">N312_10554</name>
</gene>
<accession>A0A087VM79</accession>